<gene>
    <name evidence="1" type="ORF">DL89DRAFT_21794</name>
</gene>
<dbReference type="Proteomes" id="UP000193922">
    <property type="component" value="Unassembled WGS sequence"/>
</dbReference>
<protein>
    <submittedName>
        <fullName evidence="1">Uncharacterized protein</fullName>
    </submittedName>
</protein>
<evidence type="ECO:0000313" key="2">
    <source>
        <dbReference type="Proteomes" id="UP000193922"/>
    </source>
</evidence>
<evidence type="ECO:0000313" key="1">
    <source>
        <dbReference type="EMBL" id="ORX74717.1"/>
    </source>
</evidence>
<organism evidence="1 2">
    <name type="scientific">Linderina pennispora</name>
    <dbReference type="NCBI Taxonomy" id="61395"/>
    <lineage>
        <taxon>Eukaryota</taxon>
        <taxon>Fungi</taxon>
        <taxon>Fungi incertae sedis</taxon>
        <taxon>Zoopagomycota</taxon>
        <taxon>Kickxellomycotina</taxon>
        <taxon>Kickxellomycetes</taxon>
        <taxon>Kickxellales</taxon>
        <taxon>Kickxellaceae</taxon>
        <taxon>Linderina</taxon>
    </lineage>
</organism>
<proteinExistence type="predicted"/>
<sequence>MKSTRRTGGRNSIYRANHESRFVARSVCGTGRKRRVLRGRGGVCDPVFGRRRRLPIAKDAEQIVWKCWTIAAAYWPIFVSHLHWVFFGSPFGSGCSGLGCCVFLGRQSAGSEPCVMTVSRQRVLDHSTLLLLAESGWLRNPSTALCTRPRFLSPHSRVVDHWRGGTSAARLLETKSHPARTVSAGDAVPSRGRAGG</sequence>
<dbReference type="GeneID" id="63800988"/>
<accession>A0A1Y1WMD4</accession>
<keyword evidence="2" id="KW-1185">Reference proteome</keyword>
<comment type="caution">
    <text evidence="1">The sequence shown here is derived from an EMBL/GenBank/DDBJ whole genome shotgun (WGS) entry which is preliminary data.</text>
</comment>
<dbReference type="AlphaFoldDB" id="A0A1Y1WMD4"/>
<dbReference type="EMBL" id="MCFD01000001">
    <property type="protein sequence ID" value="ORX74717.1"/>
    <property type="molecule type" value="Genomic_DNA"/>
</dbReference>
<reference evidence="1 2" key="1">
    <citation type="submission" date="2016-07" db="EMBL/GenBank/DDBJ databases">
        <title>Pervasive Adenine N6-methylation of Active Genes in Fungi.</title>
        <authorList>
            <consortium name="DOE Joint Genome Institute"/>
            <person name="Mondo S.J."/>
            <person name="Dannebaum R.O."/>
            <person name="Kuo R.C."/>
            <person name="Labutti K."/>
            <person name="Haridas S."/>
            <person name="Kuo A."/>
            <person name="Salamov A."/>
            <person name="Ahrendt S.R."/>
            <person name="Lipzen A."/>
            <person name="Sullivan W."/>
            <person name="Andreopoulos W.B."/>
            <person name="Clum A."/>
            <person name="Lindquist E."/>
            <person name="Daum C."/>
            <person name="Ramamoorthy G.K."/>
            <person name="Gryganskyi A."/>
            <person name="Culley D."/>
            <person name="Magnuson J.K."/>
            <person name="James T.Y."/>
            <person name="O'Malley M.A."/>
            <person name="Stajich J.E."/>
            <person name="Spatafora J.W."/>
            <person name="Visel A."/>
            <person name="Grigoriev I.V."/>
        </authorList>
    </citation>
    <scope>NUCLEOTIDE SEQUENCE [LARGE SCALE GENOMIC DNA]</scope>
    <source>
        <strain evidence="1 2">ATCC 12442</strain>
    </source>
</reference>
<name>A0A1Y1WMD4_9FUNG</name>
<dbReference type="RefSeq" id="XP_040747928.1">
    <property type="nucleotide sequence ID" value="XM_040884340.1"/>
</dbReference>